<dbReference type="AlphaFoldDB" id="A0AAD5Q3X4"/>
<evidence type="ECO:0000256" key="1">
    <source>
        <dbReference type="SAM" id="Phobius"/>
    </source>
</evidence>
<reference evidence="2" key="1">
    <citation type="submission" date="2021-12" db="EMBL/GenBank/DDBJ databases">
        <title>Prjna785345.</title>
        <authorList>
            <person name="Rujirawat T."/>
            <person name="Krajaejun T."/>
        </authorList>
    </citation>
    <scope>NUCLEOTIDE SEQUENCE</scope>
    <source>
        <strain evidence="2">Pi057C3</strain>
    </source>
</reference>
<feature type="transmembrane region" description="Helical" evidence="1">
    <location>
        <begin position="78"/>
        <end position="100"/>
    </location>
</feature>
<comment type="caution">
    <text evidence="2">The sequence shown here is derived from an EMBL/GenBank/DDBJ whole genome shotgun (WGS) entry which is preliminary data.</text>
</comment>
<accession>A0AAD5Q3X4</accession>
<evidence type="ECO:0000313" key="3">
    <source>
        <dbReference type="Proteomes" id="UP001209570"/>
    </source>
</evidence>
<proteinExistence type="predicted"/>
<feature type="transmembrane region" description="Helical" evidence="1">
    <location>
        <begin position="37"/>
        <end position="57"/>
    </location>
</feature>
<gene>
    <name evidence="2" type="ORF">P43SY_004070</name>
</gene>
<protein>
    <recommendedName>
        <fullName evidence="4">Transmembrane protein</fullName>
    </recommendedName>
</protein>
<evidence type="ECO:0000313" key="2">
    <source>
        <dbReference type="EMBL" id="KAJ0395212.1"/>
    </source>
</evidence>
<evidence type="ECO:0008006" key="4">
    <source>
        <dbReference type="Google" id="ProtNLM"/>
    </source>
</evidence>
<feature type="transmembrane region" description="Helical" evidence="1">
    <location>
        <begin position="203"/>
        <end position="225"/>
    </location>
</feature>
<sequence>MLPSALPTLALVLVSVGSLLSAVYISRIGCSTSTQTFLWVTTGAWGLVALAHVLALCSTRVRADARNAWRRAQAASSYTRVVLLALAAALALALGTVGLSGRPRPDGHTELLAVSPGPVVAAWATLWLSVALVLTVHCGRSALADLPRNPETTPALAVLRCSCCTSLCKRLVLVAPLLGLACVALALWVDGRRRHCPTEAQRLVLGGALVFVGVLSTLAIGALVPPPSTERGRRRRHAVLLVGLVTFGVGAIAWGATGVHWLRRQDDAALRCAMAVRVVTAELMCAGSLMLLMTCCCRVERHLLPVHTPSVDAGMLSPHALRDPAHTQSTPERLALRERHGPSPHIAV</sequence>
<keyword evidence="1" id="KW-0812">Transmembrane</keyword>
<feature type="transmembrane region" description="Helical" evidence="1">
    <location>
        <begin position="171"/>
        <end position="191"/>
    </location>
</feature>
<feature type="transmembrane region" description="Helical" evidence="1">
    <location>
        <begin position="120"/>
        <end position="139"/>
    </location>
</feature>
<feature type="transmembrane region" description="Helical" evidence="1">
    <location>
        <begin position="268"/>
        <end position="292"/>
    </location>
</feature>
<name>A0AAD5Q3X4_PYTIN</name>
<dbReference type="Proteomes" id="UP001209570">
    <property type="component" value="Unassembled WGS sequence"/>
</dbReference>
<keyword evidence="1" id="KW-0472">Membrane</keyword>
<organism evidence="2 3">
    <name type="scientific">Pythium insidiosum</name>
    <name type="common">Pythiosis disease agent</name>
    <dbReference type="NCBI Taxonomy" id="114742"/>
    <lineage>
        <taxon>Eukaryota</taxon>
        <taxon>Sar</taxon>
        <taxon>Stramenopiles</taxon>
        <taxon>Oomycota</taxon>
        <taxon>Peronosporomycetes</taxon>
        <taxon>Pythiales</taxon>
        <taxon>Pythiaceae</taxon>
        <taxon>Pythium</taxon>
    </lineage>
</organism>
<keyword evidence="3" id="KW-1185">Reference proteome</keyword>
<dbReference type="EMBL" id="JAKCXM010000357">
    <property type="protein sequence ID" value="KAJ0395212.1"/>
    <property type="molecule type" value="Genomic_DNA"/>
</dbReference>
<feature type="transmembrane region" description="Helical" evidence="1">
    <location>
        <begin position="237"/>
        <end position="256"/>
    </location>
</feature>
<keyword evidence="1" id="KW-1133">Transmembrane helix</keyword>